<protein>
    <recommendedName>
        <fullName evidence="1">tRNA nucleotidyltransferase/poly(A) polymerase RNA and SrmB- binding domain-containing protein</fullName>
    </recommendedName>
</protein>
<dbReference type="InterPro" id="IPR052191">
    <property type="entry name" value="tRNA_ntf/polyA_polymerase_I"/>
</dbReference>
<dbReference type="Pfam" id="PF12627">
    <property type="entry name" value="PolyA_pol_RNAbd"/>
    <property type="match status" value="1"/>
</dbReference>
<dbReference type="Gene3D" id="1.10.3090.10">
    <property type="entry name" value="cca-adding enzyme, domain 2"/>
    <property type="match status" value="1"/>
</dbReference>
<dbReference type="PANTHER" id="PTHR43051:SF2">
    <property type="entry name" value="POLYNUCLEOTIDE ADENYLYLTRANSFERASE FAMILY PROTEIN-RELATED"/>
    <property type="match status" value="1"/>
</dbReference>
<evidence type="ECO:0000313" key="4">
    <source>
        <dbReference type="Proteomes" id="UP000541444"/>
    </source>
</evidence>
<dbReference type="SUPFAM" id="SSF81891">
    <property type="entry name" value="Poly A polymerase C-terminal region-like"/>
    <property type="match status" value="1"/>
</dbReference>
<keyword evidence="4" id="KW-1185">Reference proteome</keyword>
<sequence length="414" mass="46886">MESNKKLTELNKMMSKQIEAMLAKLRACASSNGDERFVDVIEDEVEVGEKKIHDGDETGIVIEDSMRFDGCSERRKAAGGNLGVTRLMFDPYEKLVYDYIGGMEDLKKAKVRTVTRAYTSFQEDCARILRAVRITARLGFTLSKETSISIRDLSGLVLGLDKGRLLMEMNYMLAFGSAEASLRLLWKFGLLEMLLPIQAAYFVSQGFRRRDKRSNMLLSLFSNLDRLLAPDRPCESSLWVGILVFHKAVVDYPRDPLVVATFTLAVHNGGDLDEAVSIARKISRPHDSSFHELLMPRNLDLDEVLINEVMDLATSVQDALSMMTDKTFVSQAMAEYSQAPYSDLVFIPVYLYASVRNIFGCVRRGKENKVFRKQGTKINYKHLGLGNLQEVRHTFARVVFDTVYPLHLEQQHTP</sequence>
<feature type="domain" description="tRNA nucleotidyltransferase/poly(A) polymerase RNA and SrmB- binding" evidence="1">
    <location>
        <begin position="139"/>
        <end position="200"/>
    </location>
</feature>
<dbReference type="Proteomes" id="UP000541444">
    <property type="component" value="Unassembled WGS sequence"/>
</dbReference>
<name>A0A7J7N3X6_9MAGN</name>
<dbReference type="InterPro" id="IPR032828">
    <property type="entry name" value="PolyA_RNA-bd"/>
</dbReference>
<dbReference type="OrthoDB" id="445712at2759"/>
<accession>A0A7J7N3X6</accession>
<reference evidence="3 4" key="1">
    <citation type="journal article" date="2020" name="IScience">
        <title>Genome Sequencing of the Endangered Kingdonia uniflora (Circaeasteraceae, Ranunculales) Reveals Potential Mechanisms of Evolutionary Specialization.</title>
        <authorList>
            <person name="Sun Y."/>
            <person name="Deng T."/>
            <person name="Zhang A."/>
            <person name="Moore M.J."/>
            <person name="Landis J.B."/>
            <person name="Lin N."/>
            <person name="Zhang H."/>
            <person name="Zhang X."/>
            <person name="Huang J."/>
            <person name="Zhang X."/>
            <person name="Sun H."/>
            <person name="Wang H."/>
        </authorList>
    </citation>
    <scope>NUCLEOTIDE SEQUENCE [LARGE SCALE GENOMIC DNA]</scope>
    <source>
        <strain evidence="3">TB1705</strain>
        <tissue evidence="3">Leaf</tissue>
    </source>
</reference>
<evidence type="ECO:0000259" key="1">
    <source>
        <dbReference type="Pfam" id="PF12627"/>
    </source>
</evidence>
<dbReference type="AlphaFoldDB" id="A0A7J7N3X6"/>
<dbReference type="PANTHER" id="PTHR43051">
    <property type="entry name" value="POLYNUCLEOTIDE ADENYLYLTRANSFERASE FAMILY PROTEIN"/>
    <property type="match status" value="1"/>
</dbReference>
<gene>
    <name evidence="3" type="ORF">GIB67_009487</name>
    <name evidence="2" type="ORF">GIB67_024284</name>
</gene>
<dbReference type="EMBL" id="JACGCM010001196">
    <property type="protein sequence ID" value="KAF6159214.1"/>
    <property type="molecule type" value="Genomic_DNA"/>
</dbReference>
<comment type="caution">
    <text evidence="3">The sequence shown here is derived from an EMBL/GenBank/DDBJ whole genome shotgun (WGS) entry which is preliminary data.</text>
</comment>
<evidence type="ECO:0000313" key="2">
    <source>
        <dbReference type="EMBL" id="KAF6159214.1"/>
    </source>
</evidence>
<proteinExistence type="predicted"/>
<organism evidence="3 4">
    <name type="scientific">Kingdonia uniflora</name>
    <dbReference type="NCBI Taxonomy" id="39325"/>
    <lineage>
        <taxon>Eukaryota</taxon>
        <taxon>Viridiplantae</taxon>
        <taxon>Streptophyta</taxon>
        <taxon>Embryophyta</taxon>
        <taxon>Tracheophyta</taxon>
        <taxon>Spermatophyta</taxon>
        <taxon>Magnoliopsida</taxon>
        <taxon>Ranunculales</taxon>
        <taxon>Circaeasteraceae</taxon>
        <taxon>Kingdonia</taxon>
    </lineage>
</organism>
<evidence type="ECO:0000313" key="3">
    <source>
        <dbReference type="EMBL" id="KAF6161608.1"/>
    </source>
</evidence>
<dbReference type="EMBL" id="JACGCM010001129">
    <property type="protein sequence ID" value="KAF6161608.1"/>
    <property type="molecule type" value="Genomic_DNA"/>
</dbReference>